<dbReference type="RefSeq" id="XP_007828768.1">
    <property type="nucleotide sequence ID" value="XM_007830577.1"/>
</dbReference>
<gene>
    <name evidence="1" type="ORF">PFICI_01996</name>
</gene>
<name>W3XQ41_PESFW</name>
<keyword evidence="2" id="KW-1185">Reference proteome</keyword>
<dbReference type="STRING" id="1229662.W3XQ41"/>
<protein>
    <submittedName>
        <fullName evidence="1">Uncharacterized protein</fullName>
    </submittedName>
</protein>
<dbReference type="AlphaFoldDB" id="W3XQ41"/>
<dbReference type="OrthoDB" id="4364812at2759"/>
<sequence>MADQGQALGPAADVTPPWGAFPAEQYLIRHWDFSSTASAGDQRRDLIRAFTQLDAFPEEWDATGRKRRATTVARIPTEREVREVLSPWRPLRWRDAALHLWRNRNDEEVWLRTHYDEDSDAKFSEWRETDEDYDPAFEEDCREWTILDDPDLFNRDWSTVFEVLPELLGPVYDYDPYSNRHLGRPDKLQELRENLRNSADHLTPDEVEAGRAGQDLQSNVVASFLIVADLEAFETDKLRLLFLDARGNIVRESRLPCTETWEMRDAWNARKFRDSNFWNDRHRSNPYANRDPGSELGEKYTISGEIGRVLYALD</sequence>
<dbReference type="KEGG" id="pfy:PFICI_01996"/>
<accession>W3XQ41</accession>
<evidence type="ECO:0000313" key="1">
    <source>
        <dbReference type="EMBL" id="ETS88168.1"/>
    </source>
</evidence>
<dbReference type="Proteomes" id="UP000030651">
    <property type="component" value="Unassembled WGS sequence"/>
</dbReference>
<organism evidence="1 2">
    <name type="scientific">Pestalotiopsis fici (strain W106-1 / CGMCC3.15140)</name>
    <dbReference type="NCBI Taxonomy" id="1229662"/>
    <lineage>
        <taxon>Eukaryota</taxon>
        <taxon>Fungi</taxon>
        <taxon>Dikarya</taxon>
        <taxon>Ascomycota</taxon>
        <taxon>Pezizomycotina</taxon>
        <taxon>Sordariomycetes</taxon>
        <taxon>Xylariomycetidae</taxon>
        <taxon>Amphisphaeriales</taxon>
        <taxon>Sporocadaceae</taxon>
        <taxon>Pestalotiopsis</taxon>
    </lineage>
</organism>
<evidence type="ECO:0000313" key="2">
    <source>
        <dbReference type="Proteomes" id="UP000030651"/>
    </source>
</evidence>
<proteinExistence type="predicted"/>
<dbReference type="GeneID" id="19267009"/>
<dbReference type="InParanoid" id="W3XQ41"/>
<dbReference type="OMA" id="MDEAYLP"/>
<dbReference type="HOGENOM" id="CLU_071361_1_0_1"/>
<dbReference type="EMBL" id="KI912109">
    <property type="protein sequence ID" value="ETS88168.1"/>
    <property type="molecule type" value="Genomic_DNA"/>
</dbReference>
<dbReference type="eggNOG" id="ENOG502SSAT">
    <property type="taxonomic scope" value="Eukaryota"/>
</dbReference>
<reference evidence="2" key="1">
    <citation type="journal article" date="2015" name="BMC Genomics">
        <title>Genomic and transcriptomic analysis of the endophytic fungus Pestalotiopsis fici reveals its lifestyle and high potential for synthesis of natural products.</title>
        <authorList>
            <person name="Wang X."/>
            <person name="Zhang X."/>
            <person name="Liu L."/>
            <person name="Xiang M."/>
            <person name="Wang W."/>
            <person name="Sun X."/>
            <person name="Che Y."/>
            <person name="Guo L."/>
            <person name="Liu G."/>
            <person name="Guo L."/>
            <person name="Wang C."/>
            <person name="Yin W.B."/>
            <person name="Stadler M."/>
            <person name="Zhang X."/>
            <person name="Liu X."/>
        </authorList>
    </citation>
    <scope>NUCLEOTIDE SEQUENCE [LARGE SCALE GENOMIC DNA]</scope>
    <source>
        <strain evidence="2">W106-1 / CGMCC3.15140</strain>
    </source>
</reference>